<dbReference type="EMBL" id="BMAO01026217">
    <property type="protein sequence ID" value="GFR07834.1"/>
    <property type="molecule type" value="Genomic_DNA"/>
</dbReference>
<evidence type="ECO:0000313" key="2">
    <source>
        <dbReference type="Proteomes" id="UP000887116"/>
    </source>
</evidence>
<keyword evidence="2" id="KW-1185">Reference proteome</keyword>
<sequence>MAWGDRPKSEEKVMSKFWLFVYRNANDNHIIAADESVRLRRLGTSFGTKAKELVESAPTERLASAHRTLAMEFRAFQEVAGQSRIYAIHFQYIGHWPHAPANMRFGQPIWELAEFQRRTGSVSGNGWTSSVEAMKE</sequence>
<organism evidence="1 2">
    <name type="scientific">Trichonephila clavata</name>
    <name type="common">Joro spider</name>
    <name type="synonym">Nephila clavata</name>
    <dbReference type="NCBI Taxonomy" id="2740835"/>
    <lineage>
        <taxon>Eukaryota</taxon>
        <taxon>Metazoa</taxon>
        <taxon>Ecdysozoa</taxon>
        <taxon>Arthropoda</taxon>
        <taxon>Chelicerata</taxon>
        <taxon>Arachnida</taxon>
        <taxon>Araneae</taxon>
        <taxon>Araneomorphae</taxon>
        <taxon>Entelegynae</taxon>
        <taxon>Araneoidea</taxon>
        <taxon>Nephilidae</taxon>
        <taxon>Trichonephila</taxon>
    </lineage>
</organism>
<name>A0A8X6HQT9_TRICU</name>
<protein>
    <submittedName>
        <fullName evidence="1">Uncharacterized protein</fullName>
    </submittedName>
</protein>
<gene>
    <name evidence="1" type="ORF">TNCT_468631</name>
</gene>
<dbReference type="AlphaFoldDB" id="A0A8X6HQT9"/>
<proteinExistence type="predicted"/>
<comment type="caution">
    <text evidence="1">The sequence shown here is derived from an EMBL/GenBank/DDBJ whole genome shotgun (WGS) entry which is preliminary data.</text>
</comment>
<dbReference type="Proteomes" id="UP000887116">
    <property type="component" value="Unassembled WGS sequence"/>
</dbReference>
<reference evidence="1" key="1">
    <citation type="submission" date="2020-07" db="EMBL/GenBank/DDBJ databases">
        <title>Multicomponent nature underlies the extraordinary mechanical properties of spider dragline silk.</title>
        <authorList>
            <person name="Kono N."/>
            <person name="Nakamura H."/>
            <person name="Mori M."/>
            <person name="Yoshida Y."/>
            <person name="Ohtoshi R."/>
            <person name="Malay A.D."/>
            <person name="Moran D.A.P."/>
            <person name="Tomita M."/>
            <person name="Numata K."/>
            <person name="Arakawa K."/>
        </authorList>
    </citation>
    <scope>NUCLEOTIDE SEQUENCE</scope>
</reference>
<evidence type="ECO:0000313" key="1">
    <source>
        <dbReference type="EMBL" id="GFR07834.1"/>
    </source>
</evidence>
<accession>A0A8X6HQT9</accession>